<evidence type="ECO:0000256" key="14">
    <source>
        <dbReference type="RuleBase" id="RU361240"/>
    </source>
</evidence>
<keyword evidence="7 14" id="KW-0378">Hydrolase</keyword>
<evidence type="ECO:0000256" key="11">
    <source>
        <dbReference type="ARBA" id="ARBA00023180"/>
    </source>
</evidence>
<evidence type="ECO:0000256" key="7">
    <source>
        <dbReference type="ARBA" id="ARBA00022801"/>
    </source>
</evidence>
<dbReference type="InterPro" id="IPR007484">
    <property type="entry name" value="Peptidase_M28"/>
</dbReference>
<comment type="subunit">
    <text evidence="2">Monomer.</text>
</comment>
<keyword evidence="6" id="KW-0732">Signal</keyword>
<feature type="compositionally biased region" description="Basic and acidic residues" evidence="15">
    <location>
        <begin position="14"/>
        <end position="30"/>
    </location>
</feature>
<keyword evidence="10" id="KW-1015">Disulfide bond</keyword>
<name>A0A4Q4SVB2_9PEZI</name>
<evidence type="ECO:0000259" key="16">
    <source>
        <dbReference type="Pfam" id="PF04389"/>
    </source>
</evidence>
<dbReference type="GO" id="GO:0006508">
    <property type="term" value="P:proteolysis"/>
    <property type="evidence" value="ECO:0007669"/>
    <property type="project" value="UniProtKB-KW"/>
</dbReference>
<evidence type="ECO:0000256" key="2">
    <source>
        <dbReference type="ARBA" id="ARBA00011245"/>
    </source>
</evidence>
<keyword evidence="11" id="KW-0325">Glycoprotein</keyword>
<dbReference type="InterPro" id="IPR045175">
    <property type="entry name" value="M28_fam"/>
</dbReference>
<dbReference type="EMBL" id="QJNU01001152">
    <property type="protein sequence ID" value="RYO78938.1"/>
    <property type="molecule type" value="Genomic_DNA"/>
</dbReference>
<dbReference type="FunFam" id="3.40.630.10:FF:000042">
    <property type="entry name" value="Peptide hydrolase"/>
    <property type="match status" value="1"/>
</dbReference>
<comment type="caution">
    <text evidence="17">The sequence shown here is derived from an EMBL/GenBank/DDBJ whole genome shotgun (WGS) entry which is preliminary data.</text>
</comment>
<evidence type="ECO:0000256" key="5">
    <source>
        <dbReference type="ARBA" id="ARBA00022723"/>
    </source>
</evidence>
<evidence type="ECO:0000313" key="18">
    <source>
        <dbReference type="Proteomes" id="UP000293360"/>
    </source>
</evidence>
<evidence type="ECO:0000256" key="9">
    <source>
        <dbReference type="ARBA" id="ARBA00023145"/>
    </source>
</evidence>
<dbReference type="PANTHER" id="PTHR12147:SF56">
    <property type="entry name" value="AMINOPEPTIDASE YDR415C-RELATED"/>
    <property type="match status" value="1"/>
</dbReference>
<feature type="domain" description="Peptidase M28" evidence="16">
    <location>
        <begin position="133"/>
        <end position="336"/>
    </location>
</feature>
<evidence type="ECO:0000256" key="6">
    <source>
        <dbReference type="ARBA" id="ARBA00022729"/>
    </source>
</evidence>
<dbReference type="SUPFAM" id="SSF53187">
    <property type="entry name" value="Zn-dependent exopeptidases"/>
    <property type="match status" value="1"/>
</dbReference>
<evidence type="ECO:0000256" key="13">
    <source>
        <dbReference type="ARBA" id="ARBA00043962"/>
    </source>
</evidence>
<dbReference type="Pfam" id="PF04389">
    <property type="entry name" value="Peptidase_M28"/>
    <property type="match status" value="1"/>
</dbReference>
<dbReference type="AlphaFoldDB" id="A0A4Q4SVB2"/>
<sequence length="420" mass="44781">MSSLPSLPATPPVKQDHEGRQRKQEHKDFLDVTNHPNLSSASARPAKAAAAAFPEAVAFADEVGVLLGNLNRTNLETSLKTYSDFETRYYRSETGVEAARWLLDQVRATVKASGVEGASAEPFEHADFDQISVIARIPGKSTSAVVVGAHLDSINGANNFGRSPGADDNGSGTVTLLEALRVVLSDPKVAAGEHENTIEFHWYAGEEAGLLGSADIFDQYAAAGADVKAYLNQDMTGWAPPGEAGEFGIILDYVDEGLTEFTRLVLDAYTTIPAVDTRCGYACSDHASARAAGYPAAFIFEAAADNTSPYIHTANDAYDTVSFDHVMEHARLVVGFVPVKSVAALQDVGGGIQYKDVGAHYVDLGSDSRRLCDDLDNVTAKVAIFPGTICDDIRDPVQAVEPRLRSETSVSIGATRCLPN</sequence>
<keyword evidence="5 14" id="KW-0479">Metal-binding</keyword>
<evidence type="ECO:0000313" key="17">
    <source>
        <dbReference type="EMBL" id="RYO78938.1"/>
    </source>
</evidence>
<dbReference type="Proteomes" id="UP000293360">
    <property type="component" value="Unassembled WGS sequence"/>
</dbReference>
<gene>
    <name evidence="17" type="ORF">DL764_010070</name>
</gene>
<dbReference type="Gene3D" id="3.40.630.10">
    <property type="entry name" value="Zn peptidases"/>
    <property type="match status" value="1"/>
</dbReference>
<comment type="similarity">
    <text evidence="13">Belongs to the peptidase M28 family. M28E subfamily.</text>
</comment>
<evidence type="ECO:0000256" key="3">
    <source>
        <dbReference type="ARBA" id="ARBA00022438"/>
    </source>
</evidence>
<dbReference type="GO" id="GO:0046872">
    <property type="term" value="F:metal ion binding"/>
    <property type="evidence" value="ECO:0007669"/>
    <property type="project" value="UniProtKB-KW"/>
</dbReference>
<feature type="region of interest" description="Disordered" evidence="15">
    <location>
        <begin position="1"/>
        <end position="41"/>
    </location>
</feature>
<keyword evidence="18" id="KW-1185">Reference proteome</keyword>
<comment type="function">
    <text evidence="12">Extracellular aminopeptidase that allows assimilation of proteinaceous substrates.</text>
</comment>
<proteinExistence type="inferred from homology"/>
<dbReference type="EC" id="3.4.-.-" evidence="14"/>
<evidence type="ECO:0000256" key="10">
    <source>
        <dbReference type="ARBA" id="ARBA00023157"/>
    </source>
</evidence>
<evidence type="ECO:0000256" key="12">
    <source>
        <dbReference type="ARBA" id="ARBA00043843"/>
    </source>
</evidence>
<dbReference type="OrthoDB" id="2214at2759"/>
<keyword evidence="3" id="KW-0031">Aminopeptidase</keyword>
<dbReference type="CDD" id="cd03879">
    <property type="entry name" value="M28_AAP"/>
    <property type="match status" value="1"/>
</dbReference>
<evidence type="ECO:0000256" key="1">
    <source>
        <dbReference type="ARBA" id="ARBA00001947"/>
    </source>
</evidence>
<keyword evidence="8 14" id="KW-0862">Zinc</keyword>
<dbReference type="GO" id="GO:0008235">
    <property type="term" value="F:metalloexopeptidase activity"/>
    <property type="evidence" value="ECO:0007669"/>
    <property type="project" value="InterPro"/>
</dbReference>
<reference evidence="17 18" key="1">
    <citation type="submission" date="2018-06" db="EMBL/GenBank/DDBJ databases">
        <title>Complete Genomes of Monosporascus.</title>
        <authorList>
            <person name="Robinson A.J."/>
            <person name="Natvig D.O."/>
        </authorList>
    </citation>
    <scope>NUCLEOTIDE SEQUENCE [LARGE SCALE GENOMIC DNA]</scope>
    <source>
        <strain evidence="17 18">CBS 110550</strain>
    </source>
</reference>
<dbReference type="PANTHER" id="PTHR12147">
    <property type="entry name" value="METALLOPEPTIDASE M28 FAMILY MEMBER"/>
    <property type="match status" value="1"/>
</dbReference>
<comment type="cofactor">
    <cofactor evidence="1">
        <name>Zn(2+)</name>
        <dbReference type="ChEBI" id="CHEBI:29105"/>
    </cofactor>
</comment>
<evidence type="ECO:0000256" key="8">
    <source>
        <dbReference type="ARBA" id="ARBA00022833"/>
    </source>
</evidence>
<evidence type="ECO:0000256" key="15">
    <source>
        <dbReference type="SAM" id="MobiDB-lite"/>
    </source>
</evidence>
<dbReference type="GO" id="GO:0004177">
    <property type="term" value="F:aminopeptidase activity"/>
    <property type="evidence" value="ECO:0007669"/>
    <property type="project" value="UniProtKB-KW"/>
</dbReference>
<keyword evidence="4 14" id="KW-0645">Protease</keyword>
<organism evidence="17 18">
    <name type="scientific">Monosporascus ibericus</name>
    <dbReference type="NCBI Taxonomy" id="155417"/>
    <lineage>
        <taxon>Eukaryota</taxon>
        <taxon>Fungi</taxon>
        <taxon>Dikarya</taxon>
        <taxon>Ascomycota</taxon>
        <taxon>Pezizomycotina</taxon>
        <taxon>Sordariomycetes</taxon>
        <taxon>Xylariomycetidae</taxon>
        <taxon>Xylariales</taxon>
        <taxon>Xylariales incertae sedis</taxon>
        <taxon>Monosporascus</taxon>
    </lineage>
</organism>
<dbReference type="STRING" id="155417.A0A4Q4SVB2"/>
<keyword evidence="9" id="KW-0865">Zymogen</keyword>
<evidence type="ECO:0000256" key="4">
    <source>
        <dbReference type="ARBA" id="ARBA00022670"/>
    </source>
</evidence>
<accession>A0A4Q4SVB2</accession>
<protein>
    <recommendedName>
        <fullName evidence="14">Peptide hydrolase</fullName>
        <ecNumber evidence="14">3.4.-.-</ecNumber>
    </recommendedName>
</protein>